<evidence type="ECO:0000256" key="9">
    <source>
        <dbReference type="SAM" id="MobiDB-lite"/>
    </source>
</evidence>
<dbReference type="PANTHER" id="PTHR11228">
    <property type="entry name" value="RADICAL SAM DOMAIN PROTEIN"/>
    <property type="match status" value="1"/>
</dbReference>
<dbReference type="SFLD" id="SFLDG01067">
    <property type="entry name" value="SPASM/twitch_domain_containing"/>
    <property type="match status" value="1"/>
</dbReference>
<gene>
    <name evidence="11" type="ORF">FDP41_011445</name>
</gene>
<dbReference type="CDD" id="cd01335">
    <property type="entry name" value="Radical_SAM"/>
    <property type="match status" value="1"/>
</dbReference>
<dbReference type="GeneID" id="68118660"/>
<keyword evidence="4" id="KW-0479">Metal-binding</keyword>
<dbReference type="VEuPathDB" id="AmoebaDB:NF0029620"/>
<evidence type="ECO:0000256" key="5">
    <source>
        <dbReference type="ARBA" id="ARBA00023002"/>
    </source>
</evidence>
<proteinExistence type="predicted"/>
<dbReference type="Gene3D" id="3.20.20.70">
    <property type="entry name" value="Aldolase class I"/>
    <property type="match status" value="1"/>
</dbReference>
<keyword evidence="5" id="KW-0560">Oxidoreductase</keyword>
<evidence type="ECO:0000313" key="11">
    <source>
        <dbReference type="EMBL" id="KAF0982515.1"/>
    </source>
</evidence>
<reference evidence="11 12" key="1">
    <citation type="journal article" date="2019" name="Sci. Rep.">
        <title>Nanopore sequencing improves the draft genome of the human pathogenic amoeba Naegleria fowleri.</title>
        <authorList>
            <person name="Liechti N."/>
            <person name="Schurch N."/>
            <person name="Bruggmann R."/>
            <person name="Wittwer M."/>
        </authorList>
    </citation>
    <scope>NUCLEOTIDE SEQUENCE [LARGE SCALE GENOMIC DNA]</scope>
    <source>
        <strain evidence="11 12">ATCC 30894</strain>
    </source>
</reference>
<keyword evidence="7" id="KW-0411">Iron-sulfur</keyword>
<feature type="compositionally biased region" description="Low complexity" evidence="9">
    <location>
        <begin position="49"/>
        <end position="78"/>
    </location>
</feature>
<evidence type="ECO:0000256" key="1">
    <source>
        <dbReference type="ARBA" id="ARBA00001966"/>
    </source>
</evidence>
<accession>A0A6A5CAW3</accession>
<feature type="region of interest" description="Disordered" evidence="9">
    <location>
        <begin position="47"/>
        <end position="78"/>
    </location>
</feature>
<dbReference type="SFLD" id="SFLDS00029">
    <property type="entry name" value="Radical_SAM"/>
    <property type="match status" value="1"/>
</dbReference>
<dbReference type="AlphaFoldDB" id="A0A6A5CAW3"/>
<keyword evidence="12" id="KW-1185">Reference proteome</keyword>
<evidence type="ECO:0000256" key="4">
    <source>
        <dbReference type="ARBA" id="ARBA00022723"/>
    </source>
</evidence>
<dbReference type="OMA" id="RVQINYS"/>
<feature type="domain" description="Radical SAM core" evidence="10">
    <location>
        <begin position="110"/>
        <end position="352"/>
    </location>
</feature>
<dbReference type="Proteomes" id="UP000444721">
    <property type="component" value="Unassembled WGS sequence"/>
</dbReference>
<dbReference type="RefSeq" id="XP_044567228.1">
    <property type="nucleotide sequence ID" value="XM_044701854.1"/>
</dbReference>
<dbReference type="InterPro" id="IPR058240">
    <property type="entry name" value="rSAM_sf"/>
</dbReference>
<evidence type="ECO:0000256" key="2">
    <source>
        <dbReference type="ARBA" id="ARBA00022485"/>
    </source>
</evidence>
<name>A0A6A5CAW3_NAEFO</name>
<evidence type="ECO:0000256" key="7">
    <source>
        <dbReference type="ARBA" id="ARBA00023014"/>
    </source>
</evidence>
<keyword evidence="6" id="KW-0408">Iron</keyword>
<keyword evidence="8" id="KW-0496">Mitochondrion</keyword>
<evidence type="ECO:0000259" key="10">
    <source>
        <dbReference type="PROSITE" id="PS51918"/>
    </source>
</evidence>
<protein>
    <recommendedName>
        <fullName evidence="10">Radical SAM core domain-containing protein</fullName>
    </recommendedName>
</protein>
<dbReference type="PROSITE" id="PS01305">
    <property type="entry name" value="MOAA_NIFB_PQQE"/>
    <property type="match status" value="1"/>
</dbReference>
<dbReference type="OrthoDB" id="429626at2759"/>
<dbReference type="GO" id="GO:0051539">
    <property type="term" value="F:4 iron, 4 sulfur cluster binding"/>
    <property type="evidence" value="ECO:0007669"/>
    <property type="project" value="UniProtKB-KW"/>
</dbReference>
<dbReference type="Pfam" id="PF04055">
    <property type="entry name" value="Radical_SAM"/>
    <property type="match status" value="1"/>
</dbReference>
<comment type="cofactor">
    <cofactor evidence="1">
        <name>[4Fe-4S] cluster</name>
        <dbReference type="ChEBI" id="CHEBI:49883"/>
    </cofactor>
</comment>
<organism evidence="11 12">
    <name type="scientific">Naegleria fowleri</name>
    <name type="common">Brain eating amoeba</name>
    <dbReference type="NCBI Taxonomy" id="5763"/>
    <lineage>
        <taxon>Eukaryota</taxon>
        <taxon>Discoba</taxon>
        <taxon>Heterolobosea</taxon>
        <taxon>Tetramitia</taxon>
        <taxon>Eutetramitia</taxon>
        <taxon>Vahlkampfiidae</taxon>
        <taxon>Naegleria</taxon>
    </lineage>
</organism>
<dbReference type="GO" id="GO:0046872">
    <property type="term" value="F:metal ion binding"/>
    <property type="evidence" value="ECO:0007669"/>
    <property type="project" value="UniProtKB-KW"/>
</dbReference>
<dbReference type="GO" id="GO:0016491">
    <property type="term" value="F:oxidoreductase activity"/>
    <property type="evidence" value="ECO:0007669"/>
    <property type="project" value="UniProtKB-KW"/>
</dbReference>
<dbReference type="InterPro" id="IPR013785">
    <property type="entry name" value="Aldolase_TIM"/>
</dbReference>
<evidence type="ECO:0000313" key="12">
    <source>
        <dbReference type="Proteomes" id="UP000444721"/>
    </source>
</evidence>
<dbReference type="VEuPathDB" id="AmoebaDB:NfTy_019010"/>
<keyword evidence="2" id="KW-0004">4Fe-4S</keyword>
<evidence type="ECO:0000256" key="6">
    <source>
        <dbReference type="ARBA" id="ARBA00023004"/>
    </source>
</evidence>
<dbReference type="InterPro" id="IPR050377">
    <property type="entry name" value="Radical_SAM_PqqE_MftC-like"/>
</dbReference>
<dbReference type="PROSITE" id="PS51918">
    <property type="entry name" value="RADICAL_SAM"/>
    <property type="match status" value="1"/>
</dbReference>
<keyword evidence="3" id="KW-0949">S-adenosyl-L-methionine</keyword>
<evidence type="ECO:0000256" key="8">
    <source>
        <dbReference type="ARBA" id="ARBA00023128"/>
    </source>
</evidence>
<dbReference type="SUPFAM" id="SSF102114">
    <property type="entry name" value="Radical SAM enzymes"/>
    <property type="match status" value="1"/>
</dbReference>
<sequence>MKKFIHPKPGLSTLSSCPLFDHVLDRCGSHFVGYSSPLSTFSQILNPMSRSSSSSSSSSISRSSSRSRSTSSISSIDTSTHKNYSTKIITPSHHPFEGLYPSEWLNSFHLYNQLNAKFRVAITNTCNMNCFFCHNEGMKNPRSPGDPIPLKKQGPEPFPIQEIIRLCNDFCELGGTQLNITGGEPLARKDIVSVLKSIDKKNTRVVLNSNVLLADRLLKESEKIEQIDAIYASLHTTRENDFKKYLGIGGGASQVMRNMIRLKEHGYRVQINYSLGEYNRDEFENVLKFALPNKIDLKVISLIRSNLDVNQYGGGYGGEKDSGKALVFQEESSTTTTTTTTTDAITSSGWSNPQWLEDLLESNGVEICGTREGFGGRVKIYKTSPHSEHRVEIKNIGRGRLRTDYCNNCRFSAQCGEGIYAMRSGVDGLFKPCVLNSDKFIPIQIESASSSDYKHQILSVIHRMVGNWRNHQFVEGPPQ</sequence>
<dbReference type="InterPro" id="IPR007197">
    <property type="entry name" value="rSAM"/>
</dbReference>
<dbReference type="EMBL" id="VFQX01000009">
    <property type="protein sequence ID" value="KAF0982515.1"/>
    <property type="molecule type" value="Genomic_DNA"/>
</dbReference>
<dbReference type="PANTHER" id="PTHR11228:SF7">
    <property type="entry name" value="PQQA PEPTIDE CYCLASE"/>
    <property type="match status" value="1"/>
</dbReference>
<dbReference type="VEuPathDB" id="AmoebaDB:FDP41_011445"/>
<evidence type="ECO:0000256" key="3">
    <source>
        <dbReference type="ARBA" id="ARBA00022691"/>
    </source>
</evidence>
<comment type="caution">
    <text evidence="11">The sequence shown here is derived from an EMBL/GenBank/DDBJ whole genome shotgun (WGS) entry which is preliminary data.</text>
</comment>
<dbReference type="InterPro" id="IPR000385">
    <property type="entry name" value="MoaA_NifB_PqqE_Fe-S-bd_CS"/>
</dbReference>